<accession>A0A564ZEI6</accession>
<keyword evidence="1" id="KW-0539">Nucleus</keyword>
<dbReference type="InterPro" id="IPR041677">
    <property type="entry name" value="DNA2/NAM7_AAA_11"/>
</dbReference>
<keyword evidence="1" id="KW-0347">Helicase</keyword>
<feature type="domain" description="DNA2/NAM7 helicase helicase" evidence="2">
    <location>
        <begin position="64"/>
        <end position="139"/>
    </location>
</feature>
<dbReference type="Pfam" id="PF13086">
    <property type="entry name" value="AAA_11"/>
    <property type="match status" value="1"/>
</dbReference>
<name>A0A564ZEI6_HYMDI</name>
<dbReference type="GO" id="GO:0003677">
    <property type="term" value="F:DNA binding"/>
    <property type="evidence" value="ECO:0007669"/>
    <property type="project" value="UniProtKB-UniRule"/>
</dbReference>
<evidence type="ECO:0000259" key="2">
    <source>
        <dbReference type="Pfam" id="PF13086"/>
    </source>
</evidence>
<dbReference type="InterPro" id="IPR047187">
    <property type="entry name" value="SF1_C_Upf1"/>
</dbReference>
<keyword evidence="1" id="KW-0238">DNA-binding</keyword>
<dbReference type="InterPro" id="IPR027417">
    <property type="entry name" value="P-loop_NTPase"/>
</dbReference>
<keyword evidence="1" id="KW-0235">DNA replication</keyword>
<dbReference type="GO" id="GO:0051539">
    <property type="term" value="F:4 iron, 4 sulfur cluster binding"/>
    <property type="evidence" value="ECO:0007669"/>
    <property type="project" value="UniProtKB-UniRule"/>
</dbReference>
<reference evidence="4 5" key="1">
    <citation type="submission" date="2019-07" db="EMBL/GenBank/DDBJ databases">
        <authorList>
            <person name="Jastrzebski P J."/>
            <person name="Paukszto L."/>
            <person name="Jastrzebski P J."/>
        </authorList>
    </citation>
    <scope>NUCLEOTIDE SEQUENCE [LARGE SCALE GENOMIC DNA]</scope>
    <source>
        <strain evidence="4 5">WMS-il1</strain>
    </source>
</reference>
<evidence type="ECO:0000259" key="3">
    <source>
        <dbReference type="Pfam" id="PF13087"/>
    </source>
</evidence>
<comment type="similarity">
    <text evidence="1">Belongs to the DNA2/NAM7 helicase family.</text>
</comment>
<comment type="subcellular location">
    <subcellularLocation>
        <location evidence="1">Nucleus</location>
    </subcellularLocation>
    <subcellularLocation>
        <location evidence="1">Chromosome</location>
    </subcellularLocation>
</comment>
<keyword evidence="1" id="KW-0158">Chromosome</keyword>
<keyword evidence="1" id="KW-0408">Iron</keyword>
<keyword evidence="1" id="KW-0227">DNA damage</keyword>
<dbReference type="Gene3D" id="3.40.50.300">
    <property type="entry name" value="P-loop containing nucleotide triphosphate hydrolases"/>
    <property type="match status" value="2"/>
</dbReference>
<feature type="domain" description="DNA2/NAM7 helicase-like C-terminal" evidence="3">
    <location>
        <begin position="176"/>
        <end position="382"/>
    </location>
</feature>
<dbReference type="PANTHER" id="PTHR10887">
    <property type="entry name" value="DNA2/NAM7 HELICASE FAMILY"/>
    <property type="match status" value="1"/>
</dbReference>
<keyword evidence="1" id="KW-0547">Nucleotide-binding</keyword>
<keyword evidence="1" id="KW-0067">ATP-binding</keyword>
<keyword evidence="1" id="KW-0234">DNA repair</keyword>
<proteinExistence type="inferred from homology"/>
<evidence type="ECO:0000256" key="1">
    <source>
        <dbReference type="RuleBase" id="RU367041"/>
    </source>
</evidence>
<keyword evidence="1" id="KW-0004">4Fe-4S</keyword>
<protein>
    <recommendedName>
        <fullName evidence="1">DNA replication ATP-dependent helicase/nuclease</fullName>
        <ecNumber evidence="1">3.1.-.-</ecNumber>
        <ecNumber evidence="1">3.6.4.12</ecNumber>
    </recommendedName>
</protein>
<dbReference type="GO" id="GO:0046872">
    <property type="term" value="F:metal ion binding"/>
    <property type="evidence" value="ECO:0007669"/>
    <property type="project" value="UniProtKB-UniRule"/>
</dbReference>
<evidence type="ECO:0000313" key="5">
    <source>
        <dbReference type="Proteomes" id="UP000321570"/>
    </source>
</evidence>
<dbReference type="EMBL" id="CABIJS010000719">
    <property type="protein sequence ID" value="VUZ57483.1"/>
    <property type="molecule type" value="Genomic_DNA"/>
</dbReference>
<keyword evidence="1" id="KW-0479">Metal-binding</keyword>
<dbReference type="PANTHER" id="PTHR10887:SF433">
    <property type="entry name" value="DNA REPLICATION ATP-DEPENDENT HELICASE_NUCLEASE DNA2"/>
    <property type="match status" value="1"/>
</dbReference>
<sequence>SAVDNVLLRLTTDSNVKFIRLGNPDKIHNLLRPHNLETILSKEISNVSRSNPSQTTALCSRLVKYVDEVMAQATLIGCTALGAAGHEALARRKFDVVVVDEATQLLLPTALGGLFKLEPDSSQFVLVGDDNQLPPLVQSNVARDGGFGTSLFTHLYRIVQCHENTQVPDEADSLGSCLVQLKAQYRMNSRILRLANTLFYNNAMECASDEVANRTLKLEHFIGETTDWLNRVLSPKMEDSVIFLDTQSICKQHGVNSNPVEINIAHKLVSAFIKRGISIDDIGVIAPYRIQVDALRERLCSDKRIETNLIYSSTVVEVNTADQFQGRDKSLVIVSFVDCLRHSGRQSDTDTDRKRSWSLFNDGPRLNVALTRAKHKLILIGCAGAHSKPSEGRLNKDGSVLEQMLTVLEEMSVIVPVLSL</sequence>
<keyword evidence="5" id="KW-1185">Reference proteome</keyword>
<keyword evidence="1" id="KW-0511">Multifunctional enzyme</keyword>
<keyword evidence="1" id="KW-0411">Iron-sulfur</keyword>
<dbReference type="InterPro" id="IPR041679">
    <property type="entry name" value="DNA2/NAM7-like_C"/>
</dbReference>
<dbReference type="GO" id="GO:0005634">
    <property type="term" value="C:nucleus"/>
    <property type="evidence" value="ECO:0007669"/>
    <property type="project" value="UniProtKB-SubCell"/>
</dbReference>
<keyword evidence="1" id="KW-0540">Nuclease</keyword>
<dbReference type="AlphaFoldDB" id="A0A564ZEI6"/>
<comment type="function">
    <text evidence="1">Key enzyme involved in DNA replication and DNA repair. Involved in Okazaki fragments processing by cleaving long flaps that escape FEN1: flaps that are longer than 27 nucleotides are coated by replication protein A complex (RPA), leading to recruit DNA2 which cleaves the flap until it is too short to bind RPA and becomes a substrate for FEN1. Also involved in 5'-end resection of DNA during double-strand break (DSB) repair by mediating the cleavage of 5'-ssDNA.</text>
</comment>
<dbReference type="GO" id="GO:0017116">
    <property type="term" value="F:single-stranded DNA helicase activity"/>
    <property type="evidence" value="ECO:0007669"/>
    <property type="project" value="UniProtKB-UniRule"/>
</dbReference>
<dbReference type="Pfam" id="PF13087">
    <property type="entry name" value="AAA_12"/>
    <property type="match status" value="1"/>
</dbReference>
<dbReference type="CDD" id="cd18808">
    <property type="entry name" value="SF1_C_Upf1"/>
    <property type="match status" value="1"/>
</dbReference>
<dbReference type="GO" id="GO:0017108">
    <property type="term" value="F:5'-flap endonuclease activity"/>
    <property type="evidence" value="ECO:0007669"/>
    <property type="project" value="UniProtKB-UniRule"/>
</dbReference>
<dbReference type="GO" id="GO:0005737">
    <property type="term" value="C:cytoplasm"/>
    <property type="evidence" value="ECO:0007669"/>
    <property type="project" value="TreeGrafter"/>
</dbReference>
<dbReference type="GO" id="GO:0033567">
    <property type="term" value="P:DNA replication, Okazaki fragment processing"/>
    <property type="evidence" value="ECO:0007669"/>
    <property type="project" value="UniProtKB-UniRule"/>
</dbReference>
<comment type="catalytic activity">
    <reaction evidence="1">
        <text>ATP + H2O = ADP + phosphate + H(+)</text>
        <dbReference type="Rhea" id="RHEA:13065"/>
        <dbReference type="ChEBI" id="CHEBI:15377"/>
        <dbReference type="ChEBI" id="CHEBI:15378"/>
        <dbReference type="ChEBI" id="CHEBI:30616"/>
        <dbReference type="ChEBI" id="CHEBI:43474"/>
        <dbReference type="ChEBI" id="CHEBI:456216"/>
        <dbReference type="EC" id="3.6.4.12"/>
    </reaction>
</comment>
<keyword evidence="1" id="KW-0378">Hydrolase</keyword>
<dbReference type="GO" id="GO:0006281">
    <property type="term" value="P:DNA repair"/>
    <property type="evidence" value="ECO:0007669"/>
    <property type="project" value="UniProtKB-KW"/>
</dbReference>
<evidence type="ECO:0000313" key="4">
    <source>
        <dbReference type="EMBL" id="VUZ57483.1"/>
    </source>
</evidence>
<dbReference type="Proteomes" id="UP000321570">
    <property type="component" value="Unassembled WGS sequence"/>
</dbReference>
<organism evidence="4 5">
    <name type="scientific">Hymenolepis diminuta</name>
    <name type="common">Rat tapeworm</name>
    <dbReference type="NCBI Taxonomy" id="6216"/>
    <lineage>
        <taxon>Eukaryota</taxon>
        <taxon>Metazoa</taxon>
        <taxon>Spiralia</taxon>
        <taxon>Lophotrochozoa</taxon>
        <taxon>Platyhelminthes</taxon>
        <taxon>Cestoda</taxon>
        <taxon>Eucestoda</taxon>
        <taxon>Cyclophyllidea</taxon>
        <taxon>Hymenolepididae</taxon>
        <taxon>Hymenolepis</taxon>
    </lineage>
</organism>
<dbReference type="InterPro" id="IPR045055">
    <property type="entry name" value="DNA2/NAM7-like"/>
</dbReference>
<feature type="non-terminal residue" evidence="4">
    <location>
        <position position="1"/>
    </location>
</feature>
<dbReference type="GO" id="GO:0005694">
    <property type="term" value="C:chromosome"/>
    <property type="evidence" value="ECO:0007669"/>
    <property type="project" value="UniProtKB-SubCell"/>
</dbReference>
<dbReference type="EC" id="3.6.4.12" evidence="1"/>
<dbReference type="SUPFAM" id="SSF52540">
    <property type="entry name" value="P-loop containing nucleoside triphosphate hydrolases"/>
    <property type="match status" value="1"/>
</dbReference>
<dbReference type="EC" id="3.1.-.-" evidence="1"/>
<gene>
    <name evidence="4" type="ORF">WMSIL1_LOCUS14943</name>
</gene>
<dbReference type="GO" id="GO:0071932">
    <property type="term" value="P:replication fork reversal"/>
    <property type="evidence" value="ECO:0007669"/>
    <property type="project" value="TreeGrafter"/>
</dbReference>
<dbReference type="GO" id="GO:0005524">
    <property type="term" value="F:ATP binding"/>
    <property type="evidence" value="ECO:0007669"/>
    <property type="project" value="UniProtKB-UniRule"/>
</dbReference>